<dbReference type="HOGENOM" id="CLU_2812530_0_0_1"/>
<dbReference type="AlphaFoldDB" id="A0A067SIA1"/>
<dbReference type="EMBL" id="KL142396">
    <property type="protein sequence ID" value="KDR70641.1"/>
    <property type="molecule type" value="Genomic_DNA"/>
</dbReference>
<evidence type="ECO:0000313" key="1">
    <source>
        <dbReference type="EMBL" id="KDR70641.1"/>
    </source>
</evidence>
<organism evidence="1 3">
    <name type="scientific">Galerina marginata (strain CBS 339.88)</name>
    <dbReference type="NCBI Taxonomy" id="685588"/>
    <lineage>
        <taxon>Eukaryota</taxon>
        <taxon>Fungi</taxon>
        <taxon>Dikarya</taxon>
        <taxon>Basidiomycota</taxon>
        <taxon>Agaricomycotina</taxon>
        <taxon>Agaricomycetes</taxon>
        <taxon>Agaricomycetidae</taxon>
        <taxon>Agaricales</taxon>
        <taxon>Agaricineae</taxon>
        <taxon>Strophariaceae</taxon>
        <taxon>Galerina</taxon>
    </lineage>
</organism>
<dbReference type="Proteomes" id="UP000027222">
    <property type="component" value="Unassembled WGS sequence"/>
</dbReference>
<reference evidence="3" key="1">
    <citation type="journal article" date="2014" name="Proc. Natl. Acad. Sci. U.S.A.">
        <title>Extensive sampling of basidiomycete genomes demonstrates inadequacy of the white-rot/brown-rot paradigm for wood decay fungi.</title>
        <authorList>
            <person name="Riley R."/>
            <person name="Salamov A.A."/>
            <person name="Brown D.W."/>
            <person name="Nagy L.G."/>
            <person name="Floudas D."/>
            <person name="Held B.W."/>
            <person name="Levasseur A."/>
            <person name="Lombard V."/>
            <person name="Morin E."/>
            <person name="Otillar R."/>
            <person name="Lindquist E.A."/>
            <person name="Sun H."/>
            <person name="LaButti K.M."/>
            <person name="Schmutz J."/>
            <person name="Jabbour D."/>
            <person name="Luo H."/>
            <person name="Baker S.E."/>
            <person name="Pisabarro A.G."/>
            <person name="Walton J.D."/>
            <person name="Blanchette R.A."/>
            <person name="Henrissat B."/>
            <person name="Martin F."/>
            <person name="Cullen D."/>
            <person name="Hibbett D.S."/>
            <person name="Grigoriev I.V."/>
        </authorList>
    </citation>
    <scope>NUCLEOTIDE SEQUENCE [LARGE SCALE GENOMIC DNA]</scope>
    <source>
        <strain evidence="3">CBS 339.88</strain>
    </source>
</reference>
<reference evidence="1" key="2">
    <citation type="journal article" date="2014" name="Proc. Natl. Acad. Sci. U.S.A.">
        <title>Extensive sampling of basidiomycete genomes demonstrates inadequacy of the white rot/brown rot paradigm for wood decay fungi.</title>
        <authorList>
            <person name="Riley R."/>
            <person name="Salamov A.A."/>
            <person name="Brown D.W."/>
            <person name="Nagy L.G."/>
            <person name="Floudas D."/>
            <person name="Held B.W."/>
            <person name="Levasseur A."/>
            <person name="Lombard V."/>
            <person name="Morin E."/>
            <person name="Otillar R."/>
            <person name="Lindquist E.A."/>
            <person name="Sun H."/>
            <person name="LaButti K.M."/>
            <person name="Schmutz J."/>
            <person name="Jabbour D."/>
            <person name="Luo H."/>
            <person name="Baker S.E."/>
            <person name="Pisabarro A.G."/>
            <person name="Walton J.D."/>
            <person name="Blanchette R.A."/>
            <person name="Henrissat B."/>
            <person name="Martin F."/>
            <person name="Cullen D."/>
            <person name="Hibbett D.S."/>
            <person name="Grigoriev I.V."/>
        </authorList>
    </citation>
    <scope>NUCLEOTIDE SEQUENCE</scope>
    <source>
        <strain evidence="1">CBS 339.88</strain>
    </source>
</reference>
<name>A0A067SIA1_GALM3</name>
<keyword evidence="3" id="KW-1185">Reference proteome</keyword>
<proteinExistence type="predicted"/>
<gene>
    <name evidence="2" type="ORF">GALMADRAFT_143915</name>
    <name evidence="1" type="ORF">GALMADRAFT_144538</name>
</gene>
<accession>A0A067SIA1</accession>
<sequence>MLQEAFELASSTALPSDREGIDRDYAYKVAYNLRQREMALAELAKLKEARSSLEVPVEVEEEVVEIS</sequence>
<evidence type="ECO:0000313" key="3">
    <source>
        <dbReference type="Proteomes" id="UP000027222"/>
    </source>
</evidence>
<protein>
    <submittedName>
        <fullName evidence="1">Uncharacterized protein</fullName>
    </submittedName>
</protein>
<dbReference type="EMBL" id="KL142393">
    <property type="protein sequence ID" value="KDR71203.1"/>
    <property type="molecule type" value="Genomic_DNA"/>
</dbReference>
<evidence type="ECO:0000313" key="2">
    <source>
        <dbReference type="EMBL" id="KDR71203.1"/>
    </source>
</evidence>